<dbReference type="InterPro" id="IPR002645">
    <property type="entry name" value="STAS_dom"/>
</dbReference>
<evidence type="ECO:0000256" key="1">
    <source>
        <dbReference type="ARBA" id="ARBA00004141"/>
    </source>
</evidence>
<evidence type="ECO:0000256" key="4">
    <source>
        <dbReference type="ARBA" id="ARBA00023136"/>
    </source>
</evidence>
<organism evidence="7 8">
    <name type="scientific">Paenibacillus lentus</name>
    <dbReference type="NCBI Taxonomy" id="1338368"/>
    <lineage>
        <taxon>Bacteria</taxon>
        <taxon>Bacillati</taxon>
        <taxon>Bacillota</taxon>
        <taxon>Bacilli</taxon>
        <taxon>Bacillales</taxon>
        <taxon>Paenibacillaceae</taxon>
        <taxon>Paenibacillus</taxon>
    </lineage>
</organism>
<dbReference type="PANTHER" id="PTHR43310:SF1">
    <property type="entry name" value="SULFATE TRANSPORTER YBAR-RELATED"/>
    <property type="match status" value="1"/>
</dbReference>
<dbReference type="EMBL" id="CP034248">
    <property type="protein sequence ID" value="AZK46129.1"/>
    <property type="molecule type" value="Genomic_DNA"/>
</dbReference>
<dbReference type="GO" id="GO:0008271">
    <property type="term" value="F:secondary active sulfate transmembrane transporter activity"/>
    <property type="evidence" value="ECO:0007669"/>
    <property type="project" value="InterPro"/>
</dbReference>
<dbReference type="AlphaFoldDB" id="A0A3Q8S4E6"/>
<feature type="transmembrane region" description="Helical" evidence="5">
    <location>
        <begin position="51"/>
        <end position="74"/>
    </location>
</feature>
<feature type="transmembrane region" description="Helical" evidence="5">
    <location>
        <begin position="401"/>
        <end position="419"/>
    </location>
</feature>
<dbReference type="InterPro" id="IPR036513">
    <property type="entry name" value="STAS_dom_sf"/>
</dbReference>
<evidence type="ECO:0000256" key="5">
    <source>
        <dbReference type="SAM" id="Phobius"/>
    </source>
</evidence>
<accession>A0A3Q8S4E6</accession>
<dbReference type="KEGG" id="plen:EIM92_07935"/>
<keyword evidence="2 5" id="KW-0812">Transmembrane</keyword>
<reference evidence="7 8" key="1">
    <citation type="submission" date="2018-11" db="EMBL/GenBank/DDBJ databases">
        <title>Genome sequencing of Paenibacillus lentus DSM25539(T).</title>
        <authorList>
            <person name="Kook J.-K."/>
            <person name="Park S.-N."/>
            <person name="Lim Y.K."/>
        </authorList>
    </citation>
    <scope>NUCLEOTIDE SEQUENCE [LARGE SCALE GENOMIC DNA]</scope>
    <source>
        <strain evidence="7 8">DSM 25539</strain>
    </source>
</reference>
<feature type="transmembrane region" description="Helical" evidence="5">
    <location>
        <begin position="178"/>
        <end position="194"/>
    </location>
</feature>
<evidence type="ECO:0000313" key="8">
    <source>
        <dbReference type="Proteomes" id="UP000273145"/>
    </source>
</evidence>
<dbReference type="OrthoDB" id="9771198at2"/>
<feature type="transmembrane region" description="Helical" evidence="5">
    <location>
        <begin position="294"/>
        <end position="312"/>
    </location>
</feature>
<feature type="transmembrane region" description="Helical" evidence="5">
    <location>
        <begin position="324"/>
        <end position="342"/>
    </location>
</feature>
<protein>
    <submittedName>
        <fullName evidence="7">SulP family inorganic anion transporter</fullName>
    </submittedName>
</protein>
<dbReference type="Proteomes" id="UP000273145">
    <property type="component" value="Chromosome"/>
</dbReference>
<dbReference type="CDD" id="cd07042">
    <property type="entry name" value="STAS_SulP_like_sulfate_transporter"/>
    <property type="match status" value="1"/>
</dbReference>
<evidence type="ECO:0000256" key="2">
    <source>
        <dbReference type="ARBA" id="ARBA00022692"/>
    </source>
</evidence>
<feature type="domain" description="STAS" evidence="6">
    <location>
        <begin position="421"/>
        <end position="518"/>
    </location>
</feature>
<keyword evidence="3 5" id="KW-1133">Transmembrane helix</keyword>
<gene>
    <name evidence="7" type="ORF">EIM92_07935</name>
</gene>
<evidence type="ECO:0000256" key="3">
    <source>
        <dbReference type="ARBA" id="ARBA00022989"/>
    </source>
</evidence>
<dbReference type="PROSITE" id="PS01130">
    <property type="entry name" value="SLC26A"/>
    <property type="match status" value="1"/>
</dbReference>
<dbReference type="PANTHER" id="PTHR43310">
    <property type="entry name" value="SULFATE TRANSPORTER YBAR-RELATED"/>
    <property type="match status" value="1"/>
</dbReference>
<sequence length="518" mass="55724">MSICDTSLKFYIIEFVSVAPDEILDIQGGLHQLFKTLNIRESWFSNTRADLLSGLTVAFALIPEAIAFSLLAGVSPMVGLYASFFIAVVIAFAGGRPGMISAATGAMALLMGGLVRDYGIEYLFAATILAGIIQIIFGMLRLGKLISFLPHSVMVGFVNALAILIFMAQFTYFKGEGWIMYALVALTLVIIYVFPRVTKAIPSALAAIIIVSIITVLLGLDVKTVGDMGTITSALPSFHLPEVALTWEMLQVIFPVSLSLAVVGLLESLLTATLIDDLTDTSSDKNREMKGQGLANIVTGFFGGMAGCAMIGQSMINIKSGGRTRLSTLVSGVGLLFLIIVLGDVVKAIPMAALVGVMFMVCIGTFDWGYLKGMRRKIPYSDGFVMVITVAAVVATNNLSIGVGIGVLLSALIFAWRMAKIRIASEEQAGMKKYTVKGQMFFGTVTGFLNEFDAVNDPEQITIDFTKSHVWDHSAVQAISKVIAKYQDQNKEVQIIGLNKESTELVQRIGLFVAGKQT</sequence>
<dbReference type="SUPFAM" id="SSF52091">
    <property type="entry name" value="SpoIIaa-like"/>
    <property type="match status" value="1"/>
</dbReference>
<dbReference type="InterPro" id="IPR052706">
    <property type="entry name" value="Membrane-Transporter-like"/>
</dbReference>
<dbReference type="GO" id="GO:0016020">
    <property type="term" value="C:membrane"/>
    <property type="evidence" value="ECO:0007669"/>
    <property type="project" value="UniProtKB-SubCell"/>
</dbReference>
<feature type="transmembrane region" description="Helical" evidence="5">
    <location>
        <begin position="200"/>
        <end position="220"/>
    </location>
</feature>
<comment type="subcellular location">
    <subcellularLocation>
        <location evidence="1">Membrane</location>
        <topology evidence="1">Multi-pass membrane protein</topology>
    </subcellularLocation>
</comment>
<evidence type="ECO:0000313" key="7">
    <source>
        <dbReference type="EMBL" id="AZK46129.1"/>
    </source>
</evidence>
<dbReference type="PROSITE" id="PS50801">
    <property type="entry name" value="STAS"/>
    <property type="match status" value="1"/>
</dbReference>
<dbReference type="Pfam" id="PF00916">
    <property type="entry name" value="Sulfate_transp"/>
    <property type="match status" value="2"/>
</dbReference>
<proteinExistence type="predicted"/>
<dbReference type="Pfam" id="PF01740">
    <property type="entry name" value="STAS"/>
    <property type="match status" value="1"/>
</dbReference>
<feature type="transmembrane region" description="Helical" evidence="5">
    <location>
        <begin position="252"/>
        <end position="274"/>
    </location>
</feature>
<feature type="transmembrane region" description="Helical" evidence="5">
    <location>
        <begin position="148"/>
        <end position="166"/>
    </location>
</feature>
<name>A0A3Q8S4E6_9BACL</name>
<dbReference type="InterPro" id="IPR018045">
    <property type="entry name" value="S04_transporter_CS"/>
</dbReference>
<feature type="transmembrane region" description="Helical" evidence="5">
    <location>
        <begin position="348"/>
        <end position="371"/>
    </location>
</feature>
<keyword evidence="4 5" id="KW-0472">Membrane</keyword>
<keyword evidence="8" id="KW-1185">Reference proteome</keyword>
<dbReference type="Gene3D" id="3.30.750.24">
    <property type="entry name" value="STAS domain"/>
    <property type="match status" value="1"/>
</dbReference>
<feature type="transmembrane region" description="Helical" evidence="5">
    <location>
        <begin position="80"/>
        <end position="110"/>
    </location>
</feature>
<evidence type="ECO:0000259" key="6">
    <source>
        <dbReference type="PROSITE" id="PS50801"/>
    </source>
</evidence>
<feature type="transmembrane region" description="Helical" evidence="5">
    <location>
        <begin position="122"/>
        <end position="142"/>
    </location>
</feature>
<dbReference type="InterPro" id="IPR011547">
    <property type="entry name" value="SLC26A/SulP_dom"/>
</dbReference>